<keyword evidence="2" id="KW-1185">Reference proteome</keyword>
<reference evidence="2" key="1">
    <citation type="journal article" date="2012" name="PLoS Genet.">
        <title>The genomes of the fungal plant pathogens Cladosporium fulvum and Dothistroma septosporum reveal adaptation to different hosts and lifestyles but also signatures of common ancestry.</title>
        <authorList>
            <person name="de Wit P.J.G.M."/>
            <person name="van der Burgt A."/>
            <person name="Oekmen B."/>
            <person name="Stergiopoulos I."/>
            <person name="Abd-Elsalam K.A."/>
            <person name="Aerts A.L."/>
            <person name="Bahkali A.H."/>
            <person name="Beenen H.G."/>
            <person name="Chettri P."/>
            <person name="Cox M.P."/>
            <person name="Datema E."/>
            <person name="de Vries R.P."/>
            <person name="Dhillon B."/>
            <person name="Ganley A.R."/>
            <person name="Griffiths S.A."/>
            <person name="Guo Y."/>
            <person name="Hamelin R.C."/>
            <person name="Henrissat B."/>
            <person name="Kabir M.S."/>
            <person name="Jashni M.K."/>
            <person name="Kema G."/>
            <person name="Klaubauf S."/>
            <person name="Lapidus A."/>
            <person name="Levasseur A."/>
            <person name="Lindquist E."/>
            <person name="Mehrabi R."/>
            <person name="Ohm R.A."/>
            <person name="Owen T.J."/>
            <person name="Salamov A."/>
            <person name="Schwelm A."/>
            <person name="Schijlen E."/>
            <person name="Sun H."/>
            <person name="van den Burg H.A."/>
            <person name="van Ham R.C.H.J."/>
            <person name="Zhang S."/>
            <person name="Goodwin S.B."/>
            <person name="Grigoriev I.V."/>
            <person name="Collemare J."/>
            <person name="Bradshaw R.E."/>
        </authorList>
    </citation>
    <scope>NUCLEOTIDE SEQUENCE [LARGE SCALE GENOMIC DNA]</scope>
    <source>
        <strain evidence="2">NZE10 / CBS 128990</strain>
    </source>
</reference>
<dbReference type="HOGENOM" id="CLU_1272268_0_0_1"/>
<sequence>MLRELVVACPSGKQCTHLLPLLVDKGIFQLRLAAHTQNCRELLHSGSSVWHVEPSFHSRENDMGPDMVDAAHELKSYVEERLVISPLNWTIIEPTNAIIIERLWTSEFPTSVTALRDDAEASTKILSEGPKHYFAEHPLCLTLMSRNVGIGTPSFEVGTKKLQGYVFGGRLHHVYAEGAAPGAIDEDFAYAAKGDPRGDICKDEGERLVLFGIPNVL</sequence>
<gene>
    <name evidence="1" type="ORF">DOTSEDRAFT_58433</name>
</gene>
<dbReference type="eggNOG" id="ENOG502QV9W">
    <property type="taxonomic scope" value="Eukaryota"/>
</dbReference>
<proteinExistence type="predicted"/>
<dbReference type="OrthoDB" id="419598at2759"/>
<evidence type="ECO:0008006" key="3">
    <source>
        <dbReference type="Google" id="ProtNLM"/>
    </source>
</evidence>
<protein>
    <recommendedName>
        <fullName evidence="3">NmrA-like domain-containing protein</fullName>
    </recommendedName>
</protein>
<evidence type="ECO:0000313" key="2">
    <source>
        <dbReference type="Proteomes" id="UP000016933"/>
    </source>
</evidence>
<organism evidence="1 2">
    <name type="scientific">Dothistroma septosporum (strain NZE10 / CBS 128990)</name>
    <name type="common">Red band needle blight fungus</name>
    <name type="synonym">Mycosphaerella pini</name>
    <dbReference type="NCBI Taxonomy" id="675120"/>
    <lineage>
        <taxon>Eukaryota</taxon>
        <taxon>Fungi</taxon>
        <taxon>Dikarya</taxon>
        <taxon>Ascomycota</taxon>
        <taxon>Pezizomycotina</taxon>
        <taxon>Dothideomycetes</taxon>
        <taxon>Dothideomycetidae</taxon>
        <taxon>Mycosphaerellales</taxon>
        <taxon>Mycosphaerellaceae</taxon>
        <taxon>Dothistroma</taxon>
    </lineage>
</organism>
<dbReference type="Proteomes" id="UP000016933">
    <property type="component" value="Unassembled WGS sequence"/>
</dbReference>
<dbReference type="EMBL" id="KB446535">
    <property type="protein sequence ID" value="EME49190.1"/>
    <property type="molecule type" value="Genomic_DNA"/>
</dbReference>
<evidence type="ECO:0000313" key="1">
    <source>
        <dbReference type="EMBL" id="EME49190.1"/>
    </source>
</evidence>
<dbReference type="AlphaFoldDB" id="N1Q3G1"/>
<accession>N1Q3G1</accession>
<dbReference type="STRING" id="675120.N1Q3G1"/>
<name>N1Q3G1_DOTSN</name>
<reference evidence="1 2" key="2">
    <citation type="journal article" date="2012" name="PLoS Pathog.">
        <title>Diverse lifestyles and strategies of plant pathogenesis encoded in the genomes of eighteen Dothideomycetes fungi.</title>
        <authorList>
            <person name="Ohm R.A."/>
            <person name="Feau N."/>
            <person name="Henrissat B."/>
            <person name="Schoch C.L."/>
            <person name="Horwitz B.A."/>
            <person name="Barry K.W."/>
            <person name="Condon B.J."/>
            <person name="Copeland A.C."/>
            <person name="Dhillon B."/>
            <person name="Glaser F."/>
            <person name="Hesse C.N."/>
            <person name="Kosti I."/>
            <person name="LaButti K."/>
            <person name="Lindquist E.A."/>
            <person name="Lucas S."/>
            <person name="Salamov A.A."/>
            <person name="Bradshaw R.E."/>
            <person name="Ciuffetti L."/>
            <person name="Hamelin R.C."/>
            <person name="Kema G.H.J."/>
            <person name="Lawrence C."/>
            <person name="Scott J.A."/>
            <person name="Spatafora J.W."/>
            <person name="Turgeon B.G."/>
            <person name="de Wit P.J.G.M."/>
            <person name="Zhong S."/>
            <person name="Goodwin S.B."/>
            <person name="Grigoriev I.V."/>
        </authorList>
    </citation>
    <scope>NUCLEOTIDE SEQUENCE [LARGE SCALE GENOMIC DNA]</scope>
    <source>
        <strain evidence="2">NZE10 / CBS 128990</strain>
    </source>
</reference>